<dbReference type="EMBL" id="HBUF01344496">
    <property type="protein sequence ID" value="CAG6707797.1"/>
    <property type="molecule type" value="Transcribed_RNA"/>
</dbReference>
<name>A0A8D8US41_9HEMI</name>
<sequence>MLQCSNPGDKDILFPCGHVVAGSIPVKVIRYRTLQQSPWDQMFSFSLVRIGKNLSFILEPSVEQYRHSSKGAYLQLCPLRVRNFPGRESNRRQVSGTLVG</sequence>
<dbReference type="EMBL" id="HBUF01344492">
    <property type="protein sequence ID" value="CAG6707765.1"/>
    <property type="molecule type" value="Transcribed_RNA"/>
</dbReference>
<dbReference type="EMBL" id="HBUF01344490">
    <property type="protein sequence ID" value="CAG6707749.1"/>
    <property type="molecule type" value="Transcribed_RNA"/>
</dbReference>
<reference evidence="1" key="1">
    <citation type="submission" date="2021-05" db="EMBL/GenBank/DDBJ databases">
        <authorList>
            <person name="Alioto T."/>
            <person name="Alioto T."/>
            <person name="Gomez Garrido J."/>
        </authorList>
    </citation>
    <scope>NUCLEOTIDE SEQUENCE</scope>
</reference>
<dbReference type="EMBL" id="HBUF01344494">
    <property type="protein sequence ID" value="CAG6707781.1"/>
    <property type="molecule type" value="Transcribed_RNA"/>
</dbReference>
<dbReference type="AlphaFoldDB" id="A0A8D8US41"/>
<dbReference type="EMBL" id="HBUF01344491">
    <property type="protein sequence ID" value="CAG6707757.1"/>
    <property type="molecule type" value="Transcribed_RNA"/>
</dbReference>
<accession>A0A8D8US41</accession>
<dbReference type="EMBL" id="HBUF01344493">
    <property type="protein sequence ID" value="CAG6707773.1"/>
    <property type="molecule type" value="Transcribed_RNA"/>
</dbReference>
<dbReference type="EMBL" id="HBUF01344497">
    <property type="protein sequence ID" value="CAG6707805.1"/>
    <property type="molecule type" value="Transcribed_RNA"/>
</dbReference>
<protein>
    <submittedName>
        <fullName evidence="1">Uncharacterized protein</fullName>
    </submittedName>
</protein>
<proteinExistence type="predicted"/>
<organism evidence="1">
    <name type="scientific">Cacopsylla melanoneura</name>
    <dbReference type="NCBI Taxonomy" id="428564"/>
    <lineage>
        <taxon>Eukaryota</taxon>
        <taxon>Metazoa</taxon>
        <taxon>Ecdysozoa</taxon>
        <taxon>Arthropoda</taxon>
        <taxon>Hexapoda</taxon>
        <taxon>Insecta</taxon>
        <taxon>Pterygota</taxon>
        <taxon>Neoptera</taxon>
        <taxon>Paraneoptera</taxon>
        <taxon>Hemiptera</taxon>
        <taxon>Sternorrhyncha</taxon>
        <taxon>Psylloidea</taxon>
        <taxon>Psyllidae</taxon>
        <taxon>Psyllinae</taxon>
        <taxon>Cacopsylla</taxon>
    </lineage>
</organism>
<dbReference type="EMBL" id="HBUF01344495">
    <property type="protein sequence ID" value="CAG6707789.1"/>
    <property type="molecule type" value="Transcribed_RNA"/>
</dbReference>
<evidence type="ECO:0000313" key="1">
    <source>
        <dbReference type="EMBL" id="CAG6707757.1"/>
    </source>
</evidence>